<dbReference type="AlphaFoldDB" id="A0A1Y3E031"/>
<name>A0A1Y3E031_PLAKN</name>
<organism evidence="2 3">
    <name type="scientific">Plasmodium knowlesi</name>
    <dbReference type="NCBI Taxonomy" id="5850"/>
    <lineage>
        <taxon>Eukaryota</taxon>
        <taxon>Sar</taxon>
        <taxon>Alveolata</taxon>
        <taxon>Apicomplexa</taxon>
        <taxon>Aconoidasida</taxon>
        <taxon>Haemosporida</taxon>
        <taxon>Plasmodiidae</taxon>
        <taxon>Plasmodium</taxon>
        <taxon>Plasmodium (Plasmodium)</taxon>
    </lineage>
</organism>
<evidence type="ECO:0000313" key="3">
    <source>
        <dbReference type="Proteomes" id="UP000195012"/>
    </source>
</evidence>
<dbReference type="Proteomes" id="UP000195012">
    <property type="component" value="Unassembled WGS sequence"/>
</dbReference>
<evidence type="ECO:0000256" key="1">
    <source>
        <dbReference type="SAM" id="MobiDB-lite"/>
    </source>
</evidence>
<dbReference type="VEuPathDB" id="PlasmoDB:PKNH_0617100"/>
<feature type="region of interest" description="Disordered" evidence="1">
    <location>
        <begin position="165"/>
        <end position="188"/>
    </location>
</feature>
<dbReference type="VEuPathDB" id="PlasmoDB:PKA1H_060022400"/>
<protein>
    <submittedName>
        <fullName evidence="2">Uncharacterized protein</fullName>
    </submittedName>
</protein>
<comment type="caution">
    <text evidence="2">The sequence shown here is derived from an EMBL/GenBank/DDBJ whole genome shotgun (WGS) entry which is preliminary data.</text>
</comment>
<dbReference type="OMA" id="YKIIQHE"/>
<dbReference type="OrthoDB" id="364143at2759"/>
<dbReference type="VEuPathDB" id="PlasmoDB:PKNOH_S03331900"/>
<proteinExistence type="predicted"/>
<gene>
    <name evidence="2" type="ORF">PKNOH_S03331900</name>
</gene>
<feature type="region of interest" description="Disordered" evidence="1">
    <location>
        <begin position="462"/>
        <end position="498"/>
    </location>
</feature>
<dbReference type="EMBL" id="NETL01000017">
    <property type="protein sequence ID" value="OTN68317.1"/>
    <property type="molecule type" value="Genomic_DNA"/>
</dbReference>
<sequence length="779" mass="91646">MKHCISVRTETCTSKYTVCARRSIPPDEATERENLTNSHTMLCRNGKLVRQMNKLGRIVVPRKKKKGEWHFYHLEYSTNVGQRCVQEEKNSFNEMWKTVVRQDYIKRIMNIFGEQNFTSGNNGGGTVRAPYPCYFVLGAEGVGKKFFIQKAKEVFLRKQSHWGKVPNGTPPGGANQNGVSHKGQLHGEGEGSRRNIFFEYDFKDIKESESVIPFSVKLHKLDEFLRYKLMKEVKSDVASGKINMNDIYKNFILGGRVNDREDTLFAKFPVFFKHILNTPQMYDYLNDQDRKNIAKWINLLEMKNYKYDNFLSFLNILLKKLNVKCFVYELNEFSAFLYFLKMLAECEEYQYCMNKTEGILSDFSSGLFLYRYFLSLTNFLTSTYGYNFCFVFYNLHCFLLGPQPMSNFHFFAKWCEENVYRHKVPVIFHSIKNIEMMKFVFVFNNLVVRHAGGGTFTPFGRVGRGDSVGRGGSTGDDAEKSPRRKGNSMEESDFPPNFDVTKKELQNYHLIREHLIEINDLSYDMVRCLVIPNYVKDEKVVKCIYDIIGGNAHLVRTVCKGLHELNSQFDEEKMRNQIEVEKKQNVTYDMDEEGQINVRNNSIEEIVQHRKLEQQKEFLKNIHENILHTFILDFERKVRTFFSLPNVERLKRSGKSTENGGEQKVERETPKEGLTYIQFYFTIFEAIKYFLKKKKIFCKNIINLNNPVLLGLIDVNIIHYNYEHGYLELTNQLYEVLLMNYIDMKYRQFPLKYRAQYNINYVLNYKIIQHEFNLLESQA</sequence>
<accession>A0A1Y3E031</accession>
<dbReference type="eggNOG" id="ENOG502STGH">
    <property type="taxonomic scope" value="Eukaryota"/>
</dbReference>
<evidence type="ECO:0000313" key="2">
    <source>
        <dbReference type="EMBL" id="OTN68317.1"/>
    </source>
</evidence>
<reference evidence="2 3" key="1">
    <citation type="submission" date="2017-05" db="EMBL/GenBank/DDBJ databases">
        <title>PacBio assembly of a Plasmodium knowlesi genome sequence with Hi-C correction and manual annotation of the SICAvar gene family.</title>
        <authorList>
            <person name="Lapp S.A."/>
            <person name="Geraldo J.A."/>
            <person name="Chien J.-T."/>
            <person name="Ay F."/>
            <person name="Pakala S.B."/>
            <person name="Batugedara G."/>
            <person name="Humphrey J.C."/>
            <person name="Debarry J.D."/>
            <person name="Le Roch K.G."/>
            <person name="Galinski M.R."/>
            <person name="Kissinger J.C."/>
        </authorList>
    </citation>
    <scope>NUCLEOTIDE SEQUENCE [LARGE SCALE GENOMIC DNA]</scope>
    <source>
        <strain evidence="3">Malayan Strain Pk1 (A+)</strain>
    </source>
</reference>